<evidence type="ECO:0000259" key="3">
    <source>
        <dbReference type="Pfam" id="PF00155"/>
    </source>
</evidence>
<feature type="domain" description="Aminotransferase class I/classII large" evidence="3">
    <location>
        <begin position="134"/>
        <end position="344"/>
    </location>
</feature>
<dbReference type="GO" id="GO:0030170">
    <property type="term" value="F:pyridoxal phosphate binding"/>
    <property type="evidence" value="ECO:0007669"/>
    <property type="project" value="InterPro"/>
</dbReference>
<evidence type="ECO:0000256" key="1">
    <source>
        <dbReference type="ARBA" id="ARBA00001933"/>
    </source>
</evidence>
<evidence type="ECO:0000256" key="2">
    <source>
        <dbReference type="ARBA" id="ARBA00022679"/>
    </source>
</evidence>
<accession>A0AAE3EXF1</accession>
<keyword evidence="4" id="KW-0032">Aminotransferase</keyword>
<dbReference type="PANTHER" id="PTHR13693">
    <property type="entry name" value="CLASS II AMINOTRANSFERASE/8-AMINO-7-OXONONANOATE SYNTHASE"/>
    <property type="match status" value="1"/>
</dbReference>
<sequence>MAASPYYIDTFPGREISLNGKKYLYFGGTSYLGLQALERFQRIFIRNIKKYGTCYGASRKSNVRFSIFAKGENKLADLIGSEACITLSSGYLAGQMACKSFNKEEYQLFYAPHTHPALALSYSKDYATYTALNSAIRDHLTSSKTTTPVVFIDTINFSCSHYPNFKNLRSLPISDLILVADDSHGLGILGQYGGGCHAALSHLAPKELVVCGSLGKGWGIQGGAIFGSKRRIAQYMDTDIFAGASPTSPASIATFLEAQTIYMEQRASLKKRIEQFKSNLRTPKSFLHLEGHPAFNYTNNDLTDYLETNRIIVTNFPYPTGDASLISRIVLSAHHTENDIERLTSLINSF</sequence>
<dbReference type="RefSeq" id="WP_317903389.1">
    <property type="nucleotide sequence ID" value="NZ_JAIRBC010000027.1"/>
</dbReference>
<evidence type="ECO:0000313" key="5">
    <source>
        <dbReference type="Proteomes" id="UP001200642"/>
    </source>
</evidence>
<proteinExistence type="predicted"/>
<dbReference type="InterPro" id="IPR050087">
    <property type="entry name" value="AON_synthase_class-II"/>
</dbReference>
<dbReference type="Gene3D" id="3.90.1150.10">
    <property type="entry name" value="Aspartate Aminotransferase, domain 1"/>
    <property type="match status" value="1"/>
</dbReference>
<comment type="cofactor">
    <cofactor evidence="1">
        <name>pyridoxal 5'-phosphate</name>
        <dbReference type="ChEBI" id="CHEBI:597326"/>
    </cofactor>
</comment>
<protein>
    <submittedName>
        <fullName evidence="4">Aminotransferase class I/II-fold pyridoxal phosphate-dependent enzyme</fullName>
    </submittedName>
</protein>
<dbReference type="SUPFAM" id="SSF53383">
    <property type="entry name" value="PLP-dependent transferases"/>
    <property type="match status" value="1"/>
</dbReference>
<gene>
    <name evidence="4" type="ORF">K8352_15930</name>
</gene>
<dbReference type="Proteomes" id="UP001200642">
    <property type="component" value="Unassembled WGS sequence"/>
</dbReference>
<keyword evidence="2" id="KW-0808">Transferase</keyword>
<dbReference type="Gene3D" id="3.40.640.10">
    <property type="entry name" value="Type I PLP-dependent aspartate aminotransferase-like (Major domain)"/>
    <property type="match status" value="1"/>
</dbReference>
<dbReference type="AlphaFoldDB" id="A0AAE3EXF1"/>
<dbReference type="InterPro" id="IPR015421">
    <property type="entry name" value="PyrdxlP-dep_Trfase_major"/>
</dbReference>
<dbReference type="InterPro" id="IPR015422">
    <property type="entry name" value="PyrdxlP-dep_Trfase_small"/>
</dbReference>
<reference evidence="4" key="1">
    <citation type="submission" date="2023-02" db="EMBL/GenBank/DDBJ databases">
        <title>Genome of Flavobacteriaceae gen. nov. sp. strain F89.</title>
        <authorList>
            <person name="Wang Y."/>
        </authorList>
    </citation>
    <scope>NUCLEOTIDE SEQUENCE</scope>
    <source>
        <strain evidence="4">F89</strain>
    </source>
</reference>
<organism evidence="4 5">
    <name type="scientific">Cerina litoralis</name>
    <dbReference type="NCBI Taxonomy" id="2874477"/>
    <lineage>
        <taxon>Bacteria</taxon>
        <taxon>Pseudomonadati</taxon>
        <taxon>Bacteroidota</taxon>
        <taxon>Flavobacteriia</taxon>
        <taxon>Flavobacteriales</taxon>
        <taxon>Flavobacteriaceae</taxon>
        <taxon>Cerina</taxon>
    </lineage>
</organism>
<keyword evidence="5" id="KW-1185">Reference proteome</keyword>
<evidence type="ECO:0000313" key="4">
    <source>
        <dbReference type="EMBL" id="MCG2462250.1"/>
    </source>
</evidence>
<name>A0AAE3EXF1_9FLAO</name>
<dbReference type="Pfam" id="PF00155">
    <property type="entry name" value="Aminotran_1_2"/>
    <property type="match status" value="1"/>
</dbReference>
<dbReference type="InterPro" id="IPR015424">
    <property type="entry name" value="PyrdxlP-dep_Trfase"/>
</dbReference>
<dbReference type="InterPro" id="IPR004839">
    <property type="entry name" value="Aminotransferase_I/II_large"/>
</dbReference>
<dbReference type="EMBL" id="JAIRBC010000027">
    <property type="protein sequence ID" value="MCG2462250.1"/>
    <property type="molecule type" value="Genomic_DNA"/>
</dbReference>
<comment type="caution">
    <text evidence="4">The sequence shown here is derived from an EMBL/GenBank/DDBJ whole genome shotgun (WGS) entry which is preliminary data.</text>
</comment>
<dbReference type="GO" id="GO:0008483">
    <property type="term" value="F:transaminase activity"/>
    <property type="evidence" value="ECO:0007669"/>
    <property type="project" value="UniProtKB-KW"/>
</dbReference>